<accession>A0A1I6TL50</accession>
<sequence>MEHQLETIQLLFQLIVDQLEGMEQGERPFTRVEWVGEGLEVERVGGASYKIEVKPIETKKRSSSTEEQTPQENRFDRLREGGLDVWNQQQDEEKNVITLREEQWKDLVQTCELVIQFLEYDMNKMAELSERAPDFPWKKRKEMMEGLLEGLKDGLAQTVPEEASMRF</sequence>
<evidence type="ECO:0000313" key="2">
    <source>
        <dbReference type="Proteomes" id="UP000198660"/>
    </source>
</evidence>
<reference evidence="2" key="1">
    <citation type="submission" date="2016-10" db="EMBL/GenBank/DDBJ databases">
        <authorList>
            <person name="Varghese N."/>
            <person name="Submissions S."/>
        </authorList>
    </citation>
    <scope>NUCLEOTIDE SEQUENCE [LARGE SCALE GENOMIC DNA]</scope>
    <source>
        <strain evidence="2">DSM 45789</strain>
    </source>
</reference>
<dbReference type="Proteomes" id="UP000198660">
    <property type="component" value="Unassembled WGS sequence"/>
</dbReference>
<protein>
    <submittedName>
        <fullName evidence="1">Uncharacterized protein</fullName>
    </submittedName>
</protein>
<dbReference type="OrthoDB" id="2988150at2"/>
<keyword evidence="2" id="KW-1185">Reference proteome</keyword>
<organism evidence="1 2">
    <name type="scientific">Marininema halotolerans</name>
    <dbReference type="NCBI Taxonomy" id="1155944"/>
    <lineage>
        <taxon>Bacteria</taxon>
        <taxon>Bacillati</taxon>
        <taxon>Bacillota</taxon>
        <taxon>Bacilli</taxon>
        <taxon>Bacillales</taxon>
        <taxon>Thermoactinomycetaceae</taxon>
        <taxon>Marininema</taxon>
    </lineage>
</organism>
<dbReference type="RefSeq" id="WP_091838159.1">
    <property type="nucleotide sequence ID" value="NZ_FPAA01000010.1"/>
</dbReference>
<dbReference type="EMBL" id="FPAA01000010">
    <property type="protein sequence ID" value="SFS89894.1"/>
    <property type="molecule type" value="Genomic_DNA"/>
</dbReference>
<dbReference type="AlphaFoldDB" id="A0A1I6TL50"/>
<proteinExistence type="predicted"/>
<gene>
    <name evidence="1" type="ORF">SAMN05444972_11095</name>
</gene>
<evidence type="ECO:0000313" key="1">
    <source>
        <dbReference type="EMBL" id="SFS89894.1"/>
    </source>
</evidence>
<name>A0A1I6TL50_9BACL</name>